<evidence type="ECO:0000313" key="3">
    <source>
        <dbReference type="Proteomes" id="UP001458880"/>
    </source>
</evidence>
<gene>
    <name evidence="2" type="ORF">QE152_g36277</name>
</gene>
<reference evidence="2 3" key="1">
    <citation type="journal article" date="2024" name="BMC Genomics">
        <title>De novo assembly and annotation of Popillia japonica's genome with initial clues to its potential as an invasive pest.</title>
        <authorList>
            <person name="Cucini C."/>
            <person name="Boschi S."/>
            <person name="Funari R."/>
            <person name="Cardaioli E."/>
            <person name="Iannotti N."/>
            <person name="Marturano G."/>
            <person name="Paoli F."/>
            <person name="Bruttini M."/>
            <person name="Carapelli A."/>
            <person name="Frati F."/>
            <person name="Nardi F."/>
        </authorList>
    </citation>
    <scope>NUCLEOTIDE SEQUENCE [LARGE SCALE GENOMIC DNA]</scope>
    <source>
        <strain evidence="2">DMR45628</strain>
    </source>
</reference>
<name>A0AAW1IDN8_POPJA</name>
<comment type="caution">
    <text evidence="2">The sequence shown here is derived from an EMBL/GenBank/DDBJ whole genome shotgun (WGS) entry which is preliminary data.</text>
</comment>
<feature type="compositionally biased region" description="Polar residues" evidence="1">
    <location>
        <begin position="89"/>
        <end position="109"/>
    </location>
</feature>
<dbReference type="AlphaFoldDB" id="A0AAW1IDN8"/>
<evidence type="ECO:0000313" key="2">
    <source>
        <dbReference type="EMBL" id="KAK9687427.1"/>
    </source>
</evidence>
<protein>
    <submittedName>
        <fullName evidence="2">Uncharacterized protein</fullName>
    </submittedName>
</protein>
<accession>A0AAW1IDN8</accession>
<feature type="region of interest" description="Disordered" evidence="1">
    <location>
        <begin position="85"/>
        <end position="109"/>
    </location>
</feature>
<dbReference type="Proteomes" id="UP001458880">
    <property type="component" value="Unassembled WGS sequence"/>
</dbReference>
<keyword evidence="3" id="KW-1185">Reference proteome</keyword>
<organism evidence="2 3">
    <name type="scientific">Popillia japonica</name>
    <name type="common">Japanese beetle</name>
    <dbReference type="NCBI Taxonomy" id="7064"/>
    <lineage>
        <taxon>Eukaryota</taxon>
        <taxon>Metazoa</taxon>
        <taxon>Ecdysozoa</taxon>
        <taxon>Arthropoda</taxon>
        <taxon>Hexapoda</taxon>
        <taxon>Insecta</taxon>
        <taxon>Pterygota</taxon>
        <taxon>Neoptera</taxon>
        <taxon>Endopterygota</taxon>
        <taxon>Coleoptera</taxon>
        <taxon>Polyphaga</taxon>
        <taxon>Scarabaeiformia</taxon>
        <taxon>Scarabaeidae</taxon>
        <taxon>Rutelinae</taxon>
        <taxon>Popillia</taxon>
    </lineage>
</organism>
<dbReference type="EMBL" id="JASPKY010000644">
    <property type="protein sequence ID" value="KAK9687427.1"/>
    <property type="molecule type" value="Genomic_DNA"/>
</dbReference>
<proteinExistence type="predicted"/>
<sequence length="109" mass="11968">MTSRNLLYHLDGFESNNSDSGRERTRRERANKFFGSSNCISHGDSTGVASTIKPKTPQTFGFNPSEVGRVDERIPARRVIGPRKWVGTSPCSPGNTRNLSPSVISPETC</sequence>
<evidence type="ECO:0000256" key="1">
    <source>
        <dbReference type="SAM" id="MobiDB-lite"/>
    </source>
</evidence>